<dbReference type="InterPro" id="IPR050855">
    <property type="entry name" value="NDM-1-like"/>
</dbReference>
<dbReference type="Pfam" id="PF00753">
    <property type="entry name" value="Lactamase_B"/>
    <property type="match status" value="1"/>
</dbReference>
<protein>
    <submittedName>
        <fullName evidence="2">Beta-lactamase domain protein</fullName>
    </submittedName>
</protein>
<evidence type="ECO:0000259" key="1">
    <source>
        <dbReference type="SMART" id="SM00849"/>
    </source>
</evidence>
<dbReference type="SUPFAM" id="SSF56281">
    <property type="entry name" value="Metallo-hydrolase/oxidoreductase"/>
    <property type="match status" value="1"/>
</dbReference>
<sequence>MSTRGLDVTEVVPGIHRIASPLGERPMAQWLCVGSERILLVDSGVAGTPAAAIVPALAGLGLTPADLTDVVISHADVDHYGGDAELRALAPAARFVAHPADRPQIESFAAITAARYGWYRDYELDYPPQTWEWLRDAAGADAPLDGDVAPGADEAASPAFDLGGGMALELLHLPGHSAGHLGLLHRASATAIVLDAVMGDGFRSYDGALVSPTPYGDLAAYRGSIATLRALAPARLGTAHFPLLRGDEVAAFLDLSERWVDALDAAVLAALGGARDEAHGRGATDRARSLAELLQACDAAVGPYPEATVELARCIGAHLDAHVAAGRVVRLDGSPPRWALA</sequence>
<dbReference type="AlphaFoldDB" id="D3FB90"/>
<dbReference type="KEGG" id="cwo:Cwoe_4870"/>
<dbReference type="InterPro" id="IPR001279">
    <property type="entry name" value="Metallo-B-lactamas"/>
</dbReference>
<name>D3FB90_CONWI</name>
<keyword evidence="3" id="KW-1185">Reference proteome</keyword>
<evidence type="ECO:0000313" key="2">
    <source>
        <dbReference type="EMBL" id="ADB53282.1"/>
    </source>
</evidence>
<dbReference type="OrthoDB" id="2971563at2"/>
<dbReference type="EMBL" id="CP001854">
    <property type="protein sequence ID" value="ADB53282.1"/>
    <property type="molecule type" value="Genomic_DNA"/>
</dbReference>
<dbReference type="HOGENOM" id="CLU_867871_0_0_11"/>
<proteinExistence type="predicted"/>
<accession>D3FB90</accession>
<dbReference type="Gene3D" id="3.60.15.10">
    <property type="entry name" value="Ribonuclease Z/Hydroxyacylglutathione hydrolase-like"/>
    <property type="match status" value="1"/>
</dbReference>
<dbReference type="SMART" id="SM00849">
    <property type="entry name" value="Lactamase_B"/>
    <property type="match status" value="1"/>
</dbReference>
<feature type="domain" description="Metallo-beta-lactamase" evidence="1">
    <location>
        <begin position="26"/>
        <end position="240"/>
    </location>
</feature>
<gene>
    <name evidence="2" type="ordered locus">Cwoe_4870</name>
</gene>
<reference evidence="2 3" key="1">
    <citation type="journal article" date="2010" name="Stand. Genomic Sci.">
        <title>Complete genome sequence of Conexibacter woesei type strain (ID131577).</title>
        <authorList>
            <person name="Pukall R."/>
            <person name="Lapidus A."/>
            <person name="Glavina Del Rio T."/>
            <person name="Copeland A."/>
            <person name="Tice H."/>
            <person name="Cheng J.-F."/>
            <person name="Lucas S."/>
            <person name="Chen F."/>
            <person name="Nolan M."/>
            <person name="Bruce D."/>
            <person name="Goodwin L."/>
            <person name="Pitluck S."/>
            <person name="Mavromatis K."/>
            <person name="Ivanova N."/>
            <person name="Ovchinnikova G."/>
            <person name="Pati A."/>
            <person name="Chen A."/>
            <person name="Palaniappan K."/>
            <person name="Land M."/>
            <person name="Hauser L."/>
            <person name="Chang Y.-J."/>
            <person name="Jeffries C.D."/>
            <person name="Chain P."/>
            <person name="Meincke L."/>
            <person name="Sims D."/>
            <person name="Brettin T."/>
            <person name="Detter J.C."/>
            <person name="Rohde M."/>
            <person name="Goeker M."/>
            <person name="Bristow J."/>
            <person name="Eisen J.A."/>
            <person name="Markowitz V."/>
            <person name="Kyrpides N.C."/>
            <person name="Klenk H.-P."/>
            <person name="Hugenholtz P."/>
        </authorList>
    </citation>
    <scope>NUCLEOTIDE SEQUENCE [LARGE SCALE GENOMIC DNA]</scope>
    <source>
        <strain evidence="3">DSM 14684 / CIP 108061 / JCM 11494 / NBRC 100937 / ID131577</strain>
    </source>
</reference>
<dbReference type="InterPro" id="IPR036866">
    <property type="entry name" value="RibonucZ/Hydroxyglut_hydro"/>
</dbReference>
<dbReference type="eggNOG" id="COG0491">
    <property type="taxonomic scope" value="Bacteria"/>
</dbReference>
<organism evidence="2 3">
    <name type="scientific">Conexibacter woesei (strain DSM 14684 / CCUG 47730 / CIP 108061 / JCM 11494 / NBRC 100937 / ID131577)</name>
    <dbReference type="NCBI Taxonomy" id="469383"/>
    <lineage>
        <taxon>Bacteria</taxon>
        <taxon>Bacillati</taxon>
        <taxon>Actinomycetota</taxon>
        <taxon>Thermoleophilia</taxon>
        <taxon>Solirubrobacterales</taxon>
        <taxon>Conexibacteraceae</taxon>
        <taxon>Conexibacter</taxon>
    </lineage>
</organism>
<dbReference type="PANTHER" id="PTHR42951">
    <property type="entry name" value="METALLO-BETA-LACTAMASE DOMAIN-CONTAINING"/>
    <property type="match status" value="1"/>
</dbReference>
<dbReference type="RefSeq" id="WP_012936333.1">
    <property type="nucleotide sequence ID" value="NC_013739.1"/>
</dbReference>
<dbReference type="STRING" id="469383.Cwoe_4870"/>
<dbReference type="Proteomes" id="UP000008229">
    <property type="component" value="Chromosome"/>
</dbReference>
<evidence type="ECO:0000313" key="3">
    <source>
        <dbReference type="Proteomes" id="UP000008229"/>
    </source>
</evidence>
<reference evidence="3" key="2">
    <citation type="submission" date="2010-01" db="EMBL/GenBank/DDBJ databases">
        <title>The complete genome of Conexibacter woesei DSM 14684.</title>
        <authorList>
            <consortium name="US DOE Joint Genome Institute (JGI-PGF)"/>
            <person name="Lucas S."/>
            <person name="Copeland A."/>
            <person name="Lapidus A."/>
            <person name="Glavina del Rio T."/>
            <person name="Dalin E."/>
            <person name="Tice H."/>
            <person name="Bruce D."/>
            <person name="Goodwin L."/>
            <person name="Pitluck S."/>
            <person name="Kyrpides N."/>
            <person name="Mavromatis K."/>
            <person name="Ivanova N."/>
            <person name="Mikhailova N."/>
            <person name="Chertkov O."/>
            <person name="Brettin T."/>
            <person name="Detter J.C."/>
            <person name="Han C."/>
            <person name="Larimer F."/>
            <person name="Land M."/>
            <person name="Hauser L."/>
            <person name="Markowitz V."/>
            <person name="Cheng J.-F."/>
            <person name="Hugenholtz P."/>
            <person name="Woyke T."/>
            <person name="Wu D."/>
            <person name="Pukall R."/>
            <person name="Steenblock K."/>
            <person name="Schneider S."/>
            <person name="Klenk H.-P."/>
            <person name="Eisen J.A."/>
        </authorList>
    </citation>
    <scope>NUCLEOTIDE SEQUENCE [LARGE SCALE GENOMIC DNA]</scope>
    <source>
        <strain evidence="3">DSM 14684 / CIP 108061 / JCM 11494 / NBRC 100937 / ID131577</strain>
    </source>
</reference>